<name>A0A2N0T4N2_BIFLN</name>
<comment type="caution">
    <text evidence="2">The sequence shown here is derived from an EMBL/GenBank/DDBJ whole genome shotgun (WGS) entry which is preliminary data.</text>
</comment>
<sequence length="61" mass="7170">MILIGKPIDTTPNKPCSYHMHEPRGEAKESRNFEARRQVKNREYVRSFDSVKELGEFFDAI</sequence>
<reference evidence="2 3" key="1">
    <citation type="submission" date="2017-12" db="EMBL/GenBank/DDBJ databases">
        <title>Bifidobacterium longum APC/DPC strains.</title>
        <authorList>
            <person name="Arboleya S."/>
        </authorList>
    </citation>
    <scope>NUCLEOTIDE SEQUENCE [LARGE SCALE GENOMIC DNA]</scope>
    <source>
        <strain evidence="2 3">APC1503</strain>
    </source>
</reference>
<protein>
    <submittedName>
        <fullName evidence="2">Uncharacterized protein</fullName>
    </submittedName>
</protein>
<feature type="compositionally biased region" description="Basic and acidic residues" evidence="1">
    <location>
        <begin position="19"/>
        <end position="33"/>
    </location>
</feature>
<dbReference type="AlphaFoldDB" id="A0A2N0T4N2"/>
<evidence type="ECO:0000256" key="1">
    <source>
        <dbReference type="SAM" id="MobiDB-lite"/>
    </source>
</evidence>
<proteinExistence type="predicted"/>
<dbReference type="EMBL" id="PJDT01000031">
    <property type="protein sequence ID" value="PKC86830.1"/>
    <property type="molecule type" value="Genomic_DNA"/>
</dbReference>
<evidence type="ECO:0000313" key="3">
    <source>
        <dbReference type="Proteomes" id="UP000232654"/>
    </source>
</evidence>
<organism evidence="2 3">
    <name type="scientific">Bifidobacterium longum</name>
    <dbReference type="NCBI Taxonomy" id="216816"/>
    <lineage>
        <taxon>Bacteria</taxon>
        <taxon>Bacillati</taxon>
        <taxon>Actinomycetota</taxon>
        <taxon>Actinomycetes</taxon>
        <taxon>Bifidobacteriales</taxon>
        <taxon>Bifidobacteriaceae</taxon>
        <taxon>Bifidobacterium</taxon>
    </lineage>
</organism>
<accession>A0A2N0T4N2</accession>
<feature type="region of interest" description="Disordered" evidence="1">
    <location>
        <begin position="1"/>
        <end position="33"/>
    </location>
</feature>
<gene>
    <name evidence="2" type="ORF">APC1503_2031</name>
</gene>
<dbReference type="Proteomes" id="UP000232654">
    <property type="component" value="Unassembled WGS sequence"/>
</dbReference>
<evidence type="ECO:0000313" key="2">
    <source>
        <dbReference type="EMBL" id="PKC86830.1"/>
    </source>
</evidence>